<reference evidence="3 4" key="1">
    <citation type="submission" date="2019-02" db="EMBL/GenBank/DDBJ databases">
        <title>Deep-cultivation of Planctomycetes and their phenomic and genomic characterization uncovers novel biology.</title>
        <authorList>
            <person name="Wiegand S."/>
            <person name="Jogler M."/>
            <person name="Boedeker C."/>
            <person name="Pinto D."/>
            <person name="Vollmers J."/>
            <person name="Rivas-Marin E."/>
            <person name="Kohn T."/>
            <person name="Peeters S.H."/>
            <person name="Heuer A."/>
            <person name="Rast P."/>
            <person name="Oberbeckmann S."/>
            <person name="Bunk B."/>
            <person name="Jeske O."/>
            <person name="Meyerdierks A."/>
            <person name="Storesund J.E."/>
            <person name="Kallscheuer N."/>
            <person name="Luecker S."/>
            <person name="Lage O.M."/>
            <person name="Pohl T."/>
            <person name="Merkel B.J."/>
            <person name="Hornburger P."/>
            <person name="Mueller R.-W."/>
            <person name="Bruemmer F."/>
            <person name="Labrenz M."/>
            <person name="Spormann A.M."/>
            <person name="Op Den Camp H."/>
            <person name="Overmann J."/>
            <person name="Amann R."/>
            <person name="Jetten M.S.M."/>
            <person name="Mascher T."/>
            <person name="Medema M.H."/>
            <person name="Devos D.P."/>
            <person name="Kaster A.-K."/>
            <person name="Ovreas L."/>
            <person name="Rohde M."/>
            <person name="Galperin M.Y."/>
            <person name="Jogler C."/>
        </authorList>
    </citation>
    <scope>NUCLEOTIDE SEQUENCE [LARGE SCALE GENOMIC DNA]</scope>
    <source>
        <strain evidence="3 4">CA85</strain>
    </source>
</reference>
<proteinExistence type="predicted"/>
<dbReference type="AlphaFoldDB" id="A0A5C5WYB3"/>
<dbReference type="Proteomes" id="UP000318053">
    <property type="component" value="Unassembled WGS sequence"/>
</dbReference>
<gene>
    <name evidence="3" type="ORF">CA85_46620</name>
</gene>
<sequence length="135" mass="14795">MSELFKFCLSAVVAMVVGVVCIQIIFTSIEHFVSKVSTSDFPNDEEIDGISQPVTYQSYMFFSLPRISFEVTGVGSAFVLLGVVFFFAGICFNYSKQPRRFGDADQASQISLLSRPSDAPELSDNGKGLKVSDPK</sequence>
<keyword evidence="4" id="KW-1185">Reference proteome</keyword>
<evidence type="ECO:0000313" key="4">
    <source>
        <dbReference type="Proteomes" id="UP000318053"/>
    </source>
</evidence>
<protein>
    <submittedName>
        <fullName evidence="3">Uncharacterized protein</fullName>
    </submittedName>
</protein>
<feature type="transmembrane region" description="Helical" evidence="2">
    <location>
        <begin position="7"/>
        <end position="29"/>
    </location>
</feature>
<evidence type="ECO:0000256" key="1">
    <source>
        <dbReference type="SAM" id="MobiDB-lite"/>
    </source>
</evidence>
<evidence type="ECO:0000313" key="3">
    <source>
        <dbReference type="EMBL" id="TWT55954.1"/>
    </source>
</evidence>
<organism evidence="3 4">
    <name type="scientific">Allorhodopirellula solitaria</name>
    <dbReference type="NCBI Taxonomy" id="2527987"/>
    <lineage>
        <taxon>Bacteria</taxon>
        <taxon>Pseudomonadati</taxon>
        <taxon>Planctomycetota</taxon>
        <taxon>Planctomycetia</taxon>
        <taxon>Pirellulales</taxon>
        <taxon>Pirellulaceae</taxon>
        <taxon>Allorhodopirellula</taxon>
    </lineage>
</organism>
<keyword evidence="2" id="KW-0472">Membrane</keyword>
<keyword evidence="2" id="KW-1133">Transmembrane helix</keyword>
<dbReference type="EMBL" id="SJPK01000019">
    <property type="protein sequence ID" value="TWT55954.1"/>
    <property type="molecule type" value="Genomic_DNA"/>
</dbReference>
<keyword evidence="2" id="KW-0812">Transmembrane</keyword>
<feature type="transmembrane region" description="Helical" evidence="2">
    <location>
        <begin position="67"/>
        <end position="92"/>
    </location>
</feature>
<name>A0A5C5WYB3_9BACT</name>
<comment type="caution">
    <text evidence="3">The sequence shown here is derived from an EMBL/GenBank/DDBJ whole genome shotgun (WGS) entry which is preliminary data.</text>
</comment>
<evidence type="ECO:0000256" key="2">
    <source>
        <dbReference type="SAM" id="Phobius"/>
    </source>
</evidence>
<accession>A0A5C5WYB3</accession>
<feature type="region of interest" description="Disordered" evidence="1">
    <location>
        <begin position="114"/>
        <end position="135"/>
    </location>
</feature>